<feature type="region of interest" description="Disordered" evidence="1">
    <location>
        <begin position="272"/>
        <end position="358"/>
    </location>
</feature>
<evidence type="ECO:0000313" key="5">
    <source>
        <dbReference type="Proteomes" id="UP000469559"/>
    </source>
</evidence>
<evidence type="ECO:0000313" key="4">
    <source>
        <dbReference type="EMBL" id="TVY19320.1"/>
    </source>
</evidence>
<gene>
    <name evidence="4" type="ORF">LARI1_G002339</name>
</gene>
<keyword evidence="2" id="KW-0472">Membrane</keyword>
<dbReference type="Proteomes" id="UP000469559">
    <property type="component" value="Unassembled WGS sequence"/>
</dbReference>
<feature type="chain" id="PRO_5035786388" evidence="3">
    <location>
        <begin position="18"/>
        <end position="358"/>
    </location>
</feature>
<dbReference type="EMBL" id="QGMF01000114">
    <property type="protein sequence ID" value="TVY19320.1"/>
    <property type="molecule type" value="Genomic_DNA"/>
</dbReference>
<organism evidence="4 5">
    <name type="scientific">Lachnellula arida</name>
    <dbReference type="NCBI Taxonomy" id="1316785"/>
    <lineage>
        <taxon>Eukaryota</taxon>
        <taxon>Fungi</taxon>
        <taxon>Dikarya</taxon>
        <taxon>Ascomycota</taxon>
        <taxon>Pezizomycotina</taxon>
        <taxon>Leotiomycetes</taxon>
        <taxon>Helotiales</taxon>
        <taxon>Lachnaceae</taxon>
        <taxon>Lachnellula</taxon>
    </lineage>
</organism>
<name>A0A8T9BGW8_9HELO</name>
<evidence type="ECO:0000256" key="2">
    <source>
        <dbReference type="SAM" id="Phobius"/>
    </source>
</evidence>
<keyword evidence="2" id="KW-1133">Transmembrane helix</keyword>
<feature type="signal peptide" evidence="3">
    <location>
        <begin position="1"/>
        <end position="17"/>
    </location>
</feature>
<accession>A0A8T9BGW8</accession>
<reference evidence="4 5" key="1">
    <citation type="submission" date="2018-05" db="EMBL/GenBank/DDBJ databases">
        <title>Whole genome sequencing for identification of molecular markers to develop diagnostic detection tools for the regulated plant pathogen Lachnellula willkommii.</title>
        <authorList>
            <person name="Giroux E."/>
            <person name="Bilodeau G."/>
        </authorList>
    </citation>
    <scope>NUCLEOTIDE SEQUENCE [LARGE SCALE GENOMIC DNA]</scope>
    <source>
        <strain evidence="4 5">CBS 203.66</strain>
    </source>
</reference>
<keyword evidence="5" id="KW-1185">Reference proteome</keyword>
<feature type="compositionally biased region" description="Polar residues" evidence="1">
    <location>
        <begin position="206"/>
        <end position="215"/>
    </location>
</feature>
<feature type="compositionally biased region" description="Low complexity" evidence="1">
    <location>
        <begin position="272"/>
        <end position="289"/>
    </location>
</feature>
<sequence>MRPSLALITAFVSSGTALEALSNSPCAVQCGNDLGGTSGADIACHDSDYGTTPGQTFQTCVGCQLTSKYVDPTTKQTDLQWAIYNLRYALSILPQAKANQELPTVAVALSAACQQQPSSGDTISFSGNVFSQTLIQISNPSSGAQSSFNPSTGGLSLGAKIGIAVGAIIFALGLAGFCIVWNGRRRRRHVLARHQQQTGYADWLSQQEAAQTNASTEHHGTPVDPMSAGGFFDSPQSTRPLVSSRPWAPGHREEESPMSAVGEKAYFSPYSSNYSSPVSASDQAQAAAAREWPRDRKGSFSGPGLGRSRCGDEADREEGDRIEMQNVPPVLLHPGHGRGGAPYLPGLGEEDMRKGNAM</sequence>
<feature type="region of interest" description="Disordered" evidence="1">
    <location>
        <begin position="206"/>
        <end position="260"/>
    </location>
</feature>
<proteinExistence type="predicted"/>
<keyword evidence="3" id="KW-0732">Signal</keyword>
<feature type="transmembrane region" description="Helical" evidence="2">
    <location>
        <begin position="161"/>
        <end position="183"/>
    </location>
</feature>
<evidence type="ECO:0000256" key="3">
    <source>
        <dbReference type="SAM" id="SignalP"/>
    </source>
</evidence>
<dbReference type="OrthoDB" id="5239590at2759"/>
<dbReference type="AlphaFoldDB" id="A0A8T9BGW8"/>
<evidence type="ECO:0000256" key="1">
    <source>
        <dbReference type="SAM" id="MobiDB-lite"/>
    </source>
</evidence>
<keyword evidence="2" id="KW-0812">Transmembrane</keyword>
<protein>
    <submittedName>
        <fullName evidence="4">Uncharacterized protein</fullName>
    </submittedName>
</protein>
<comment type="caution">
    <text evidence="4">The sequence shown here is derived from an EMBL/GenBank/DDBJ whole genome shotgun (WGS) entry which is preliminary data.</text>
</comment>
<feature type="compositionally biased region" description="Basic and acidic residues" evidence="1">
    <location>
        <begin position="309"/>
        <end position="323"/>
    </location>
</feature>